<dbReference type="PROSITE" id="PS50268">
    <property type="entry name" value="CADHERIN_2"/>
    <property type="match status" value="5"/>
</dbReference>
<feature type="domain" description="Cadherin" evidence="10">
    <location>
        <begin position="346"/>
        <end position="453"/>
    </location>
</feature>
<evidence type="ECO:0000256" key="6">
    <source>
        <dbReference type="ARBA" id="ARBA00023136"/>
    </source>
</evidence>
<dbReference type="GO" id="GO:0016339">
    <property type="term" value="P:calcium-dependent cell-cell adhesion via plasma membrane cell adhesion molecules"/>
    <property type="evidence" value="ECO:0007669"/>
    <property type="project" value="TreeGrafter"/>
</dbReference>
<dbReference type="FunFam" id="2.60.40.60:FF:000011">
    <property type="entry name" value="Cadherin 1"/>
    <property type="match status" value="1"/>
</dbReference>
<feature type="domain" description="Cadherin" evidence="10">
    <location>
        <begin position="132"/>
        <end position="345"/>
    </location>
</feature>
<dbReference type="PROSITE" id="PS00232">
    <property type="entry name" value="CADHERIN_1"/>
    <property type="match status" value="3"/>
</dbReference>
<dbReference type="InterPro" id="IPR015919">
    <property type="entry name" value="Cadherin-like_sf"/>
</dbReference>
<feature type="domain" description="Cadherin" evidence="10">
    <location>
        <begin position="38"/>
        <end position="131"/>
    </location>
</feature>
<dbReference type="PRINTS" id="PR00205">
    <property type="entry name" value="CADHERIN"/>
</dbReference>
<dbReference type="GO" id="GO:0009986">
    <property type="term" value="C:cell surface"/>
    <property type="evidence" value="ECO:0007669"/>
    <property type="project" value="UniProtKB-ARBA"/>
</dbReference>
<dbReference type="GO" id="GO:0044331">
    <property type="term" value="P:cell-cell adhesion mediated by cadherin"/>
    <property type="evidence" value="ECO:0007669"/>
    <property type="project" value="TreeGrafter"/>
</dbReference>
<keyword evidence="12" id="KW-1185">Reference proteome</keyword>
<dbReference type="GO" id="GO:0005509">
    <property type="term" value="F:calcium ion binding"/>
    <property type="evidence" value="ECO:0007669"/>
    <property type="project" value="UniProtKB-UniRule"/>
</dbReference>
<keyword evidence="5" id="KW-0130">Cell adhesion</keyword>
<evidence type="ECO:0000256" key="2">
    <source>
        <dbReference type="ARBA" id="ARBA00022475"/>
    </source>
</evidence>
<dbReference type="GO" id="GO:0045296">
    <property type="term" value="F:cadherin binding"/>
    <property type="evidence" value="ECO:0007669"/>
    <property type="project" value="TreeGrafter"/>
</dbReference>
<dbReference type="CDD" id="cd11304">
    <property type="entry name" value="Cadherin_repeat"/>
    <property type="match status" value="6"/>
</dbReference>
<proteinExistence type="predicted"/>
<name>A0A8B9MLY9_9AVES</name>
<dbReference type="PANTHER" id="PTHR24027:SF419">
    <property type="entry name" value="CADHERIN-17"/>
    <property type="match status" value="1"/>
</dbReference>
<dbReference type="AlphaFoldDB" id="A0A8B9MLY9"/>
<comment type="subcellular location">
    <subcellularLocation>
        <location evidence="1">Cell membrane</location>
    </subcellularLocation>
</comment>
<accession>A0A8B9MLY9</accession>
<dbReference type="GO" id="GO:0007043">
    <property type="term" value="P:cell-cell junction assembly"/>
    <property type="evidence" value="ECO:0007669"/>
    <property type="project" value="TreeGrafter"/>
</dbReference>
<keyword evidence="3" id="KW-0677">Repeat</keyword>
<keyword evidence="7" id="KW-0325">Glycoprotein</keyword>
<keyword evidence="9" id="KW-0732">Signal</keyword>
<keyword evidence="4 8" id="KW-0106">Calcium</keyword>
<dbReference type="GO" id="GO:0007156">
    <property type="term" value="P:homophilic cell adhesion via plasma membrane adhesion molecules"/>
    <property type="evidence" value="ECO:0007669"/>
    <property type="project" value="InterPro"/>
</dbReference>
<dbReference type="PANTHER" id="PTHR24027">
    <property type="entry name" value="CADHERIN-23"/>
    <property type="match status" value="1"/>
</dbReference>
<evidence type="ECO:0000256" key="4">
    <source>
        <dbReference type="ARBA" id="ARBA00022837"/>
    </source>
</evidence>
<dbReference type="InterPro" id="IPR039808">
    <property type="entry name" value="Cadherin"/>
</dbReference>
<keyword evidence="2" id="KW-1003">Cell membrane</keyword>
<dbReference type="GO" id="GO:0016342">
    <property type="term" value="C:catenin complex"/>
    <property type="evidence" value="ECO:0007669"/>
    <property type="project" value="TreeGrafter"/>
</dbReference>
<keyword evidence="6" id="KW-0472">Membrane</keyword>
<dbReference type="FunFam" id="2.60.40.60:FF:000188">
    <property type="entry name" value="Cadherin 17"/>
    <property type="match status" value="1"/>
</dbReference>
<feature type="signal peptide" evidence="9">
    <location>
        <begin position="1"/>
        <end position="22"/>
    </location>
</feature>
<evidence type="ECO:0000256" key="8">
    <source>
        <dbReference type="PROSITE-ProRule" id="PRU00043"/>
    </source>
</evidence>
<dbReference type="GO" id="GO:0008013">
    <property type="term" value="F:beta-catenin binding"/>
    <property type="evidence" value="ECO:0007669"/>
    <property type="project" value="TreeGrafter"/>
</dbReference>
<dbReference type="FunFam" id="2.60.40.60:FF:000163">
    <property type="entry name" value="Cadherin 17"/>
    <property type="match status" value="1"/>
</dbReference>
<dbReference type="Gene3D" id="2.60.40.60">
    <property type="entry name" value="Cadherins"/>
    <property type="match status" value="7"/>
</dbReference>
<evidence type="ECO:0000256" key="3">
    <source>
        <dbReference type="ARBA" id="ARBA00022737"/>
    </source>
</evidence>
<dbReference type="InterPro" id="IPR020894">
    <property type="entry name" value="Cadherin_CS"/>
</dbReference>
<evidence type="ECO:0000259" key="10">
    <source>
        <dbReference type="PROSITE" id="PS50268"/>
    </source>
</evidence>
<feature type="domain" description="Cadherin" evidence="10">
    <location>
        <begin position="565"/>
        <end position="658"/>
    </location>
</feature>
<reference evidence="11" key="2">
    <citation type="submission" date="2025-09" db="UniProtKB">
        <authorList>
            <consortium name="Ensembl"/>
        </authorList>
    </citation>
    <scope>IDENTIFICATION</scope>
</reference>
<sequence>MCGDSRHPSAAFLHSFLSLSQALCQNLGDLHVTGPLKDMNFSVPEGGGVRVIYQFTSEPPAVSFRATGEKDGIIDIVPKTGVLYLSGSLDWETKPVHRLQVESLDEKGNVVKGPYAVTIYVEDINDNPPQFDQIKYTGVVRQNSRPGKPFMHVHATDRDDPTTPHAQLTYSILHHFPNPYAEMLFQINNVTGAISPSITGSYYLDPQKQDTFTLVVTVKDMAGMTMNAFTSSADVIITVKESLWKAPPTIRIQENSTQIYPVNISQVHSNEPGVIYDLFEKEKLPRLPFSIDQNGVIYVTDPLDREEKDTYSFFVVTKDNKGELVDKPLHIHVIVEDINDNPPVCQQALTVIEVQENEDEGSNIGTLLATDMDKEGTLNSRLQFKIGSQVPAVPASNLFFIQQETGILQLTSRSLNRRIASNYSLKVLVTDAGMYCLLLYIRIILSTLASPYHNVTVAESLPVGTVILEIQATDGDEPATGSSYIFYQVKEGDPNNTFIIETDSETNRGFVKINKALDFEAASVYNLVISATNPEPLVSGVQYNSSSFTSFKVFVTNVDEPPVFHKTVYKAEVSEDIPVNTLVMTVEAYDPEGDTVRYSLEGDVRKWLRINSITGQVYTASTLDREQQGTYTVEVVASELSKTLILHLHDVNDNPPQLAMDYTPFFCHPLRGGEGAFIQAADADEHSYYSTFTFSLADDMNTRNNWEISTINGKLIKSNYQ</sequence>
<evidence type="ECO:0000313" key="11">
    <source>
        <dbReference type="Ensembl" id="ENSANIP00000009236.1"/>
    </source>
</evidence>
<evidence type="ECO:0000256" key="5">
    <source>
        <dbReference type="ARBA" id="ARBA00022889"/>
    </source>
</evidence>
<dbReference type="SMART" id="SM00112">
    <property type="entry name" value="CA"/>
    <property type="match status" value="6"/>
</dbReference>
<dbReference type="GO" id="GO:0034332">
    <property type="term" value="P:adherens junction organization"/>
    <property type="evidence" value="ECO:0007669"/>
    <property type="project" value="TreeGrafter"/>
</dbReference>
<dbReference type="Pfam" id="PF00028">
    <property type="entry name" value="Cadherin"/>
    <property type="match status" value="5"/>
</dbReference>
<dbReference type="Ensembl" id="ENSANIT00000009552.1">
    <property type="protein sequence ID" value="ENSANIP00000009236.1"/>
    <property type="gene ID" value="ENSANIG00000006223.1"/>
</dbReference>
<evidence type="ECO:0000256" key="7">
    <source>
        <dbReference type="ARBA" id="ARBA00023180"/>
    </source>
</evidence>
<feature type="domain" description="Cadherin" evidence="10">
    <location>
        <begin position="449"/>
        <end position="564"/>
    </location>
</feature>
<protein>
    <submittedName>
        <fullName evidence="11">Cadherin 17</fullName>
    </submittedName>
</protein>
<organism evidence="11 12">
    <name type="scientific">Accipiter nisus</name>
    <name type="common">Eurasian sparrowhawk</name>
    <dbReference type="NCBI Taxonomy" id="211598"/>
    <lineage>
        <taxon>Eukaryota</taxon>
        <taxon>Metazoa</taxon>
        <taxon>Chordata</taxon>
        <taxon>Craniata</taxon>
        <taxon>Vertebrata</taxon>
        <taxon>Euteleostomi</taxon>
        <taxon>Archelosauria</taxon>
        <taxon>Archosauria</taxon>
        <taxon>Dinosauria</taxon>
        <taxon>Saurischia</taxon>
        <taxon>Theropoda</taxon>
        <taxon>Coelurosauria</taxon>
        <taxon>Aves</taxon>
        <taxon>Neognathae</taxon>
        <taxon>Neoaves</taxon>
        <taxon>Telluraves</taxon>
        <taxon>Accipitrimorphae</taxon>
        <taxon>Accipitriformes</taxon>
        <taxon>Accipitridae</taxon>
        <taxon>Accipitrinae</taxon>
        <taxon>Accipiter</taxon>
    </lineage>
</organism>
<dbReference type="GO" id="GO:0016477">
    <property type="term" value="P:cell migration"/>
    <property type="evidence" value="ECO:0007669"/>
    <property type="project" value="TreeGrafter"/>
</dbReference>
<evidence type="ECO:0000313" key="12">
    <source>
        <dbReference type="Proteomes" id="UP000694541"/>
    </source>
</evidence>
<evidence type="ECO:0000256" key="1">
    <source>
        <dbReference type="ARBA" id="ARBA00004236"/>
    </source>
</evidence>
<dbReference type="SUPFAM" id="SSF49313">
    <property type="entry name" value="Cadherin-like"/>
    <property type="match status" value="6"/>
</dbReference>
<reference evidence="11" key="1">
    <citation type="submission" date="2025-08" db="UniProtKB">
        <authorList>
            <consortium name="Ensembl"/>
        </authorList>
    </citation>
    <scope>IDENTIFICATION</scope>
</reference>
<dbReference type="FunFam" id="2.60.40.60:FF:000019">
    <property type="entry name" value="Cadherin 2"/>
    <property type="match status" value="1"/>
</dbReference>
<evidence type="ECO:0000256" key="9">
    <source>
        <dbReference type="SAM" id="SignalP"/>
    </source>
</evidence>
<dbReference type="GO" id="GO:0005912">
    <property type="term" value="C:adherens junction"/>
    <property type="evidence" value="ECO:0007669"/>
    <property type="project" value="TreeGrafter"/>
</dbReference>
<dbReference type="Proteomes" id="UP000694541">
    <property type="component" value="Unplaced"/>
</dbReference>
<feature type="chain" id="PRO_5034530873" evidence="9">
    <location>
        <begin position="23"/>
        <end position="721"/>
    </location>
</feature>
<dbReference type="InterPro" id="IPR002126">
    <property type="entry name" value="Cadherin-like_dom"/>
</dbReference>
<dbReference type="GO" id="GO:0000902">
    <property type="term" value="P:cell morphogenesis"/>
    <property type="evidence" value="ECO:0007669"/>
    <property type="project" value="TreeGrafter"/>
</dbReference>